<proteinExistence type="predicted"/>
<dbReference type="EMBL" id="CP002364">
    <property type="protein sequence ID" value="ADW18090.1"/>
    <property type="molecule type" value="Genomic_DNA"/>
</dbReference>
<dbReference type="RefSeq" id="WP_015724630.1">
    <property type="nucleotide sequence ID" value="NC_014972.1"/>
</dbReference>
<dbReference type="NCBIfam" id="NF005840">
    <property type="entry name" value="PRK07757.1"/>
    <property type="match status" value="1"/>
</dbReference>
<dbReference type="SUPFAM" id="SSF55729">
    <property type="entry name" value="Acyl-CoA N-acyltransferases (Nat)"/>
    <property type="match status" value="1"/>
</dbReference>
<feature type="domain" description="N-acetyltransferase" evidence="3">
    <location>
        <begin position="11"/>
        <end position="152"/>
    </location>
</feature>
<dbReference type="InterPro" id="IPR045039">
    <property type="entry name" value="NSI-like"/>
</dbReference>
<dbReference type="GO" id="GO:0005737">
    <property type="term" value="C:cytoplasm"/>
    <property type="evidence" value="ECO:0007669"/>
    <property type="project" value="TreeGrafter"/>
</dbReference>
<dbReference type="Proteomes" id="UP000006365">
    <property type="component" value="Chromosome"/>
</dbReference>
<protein>
    <submittedName>
        <fullName evidence="4">N-acetylglutamate synthase</fullName>
        <ecNumber evidence="4">2.3.1.1</ecNumber>
    </submittedName>
</protein>
<keyword evidence="5" id="KW-1185">Reference proteome</keyword>
<evidence type="ECO:0000313" key="4">
    <source>
        <dbReference type="EMBL" id="ADW18090.1"/>
    </source>
</evidence>
<keyword evidence="2 4" id="KW-0012">Acyltransferase</keyword>
<dbReference type="EC" id="2.3.1.1" evidence="4"/>
<dbReference type="InterPro" id="IPR000182">
    <property type="entry name" value="GNAT_dom"/>
</dbReference>
<dbReference type="KEGG" id="dpr:Despr_1942"/>
<evidence type="ECO:0000313" key="5">
    <source>
        <dbReference type="Proteomes" id="UP000006365"/>
    </source>
</evidence>
<reference evidence="4 5" key="1">
    <citation type="journal article" date="2011" name="Stand. Genomic Sci.">
        <title>Complete genome sequence of Desulfobulbus propionicus type strain (1pr3).</title>
        <authorList>
            <person name="Pagani I."/>
            <person name="Lapidus A."/>
            <person name="Nolan M."/>
            <person name="Lucas S."/>
            <person name="Hammon N."/>
            <person name="Deshpande S."/>
            <person name="Cheng J.F."/>
            <person name="Chertkov O."/>
            <person name="Davenport K."/>
            <person name="Tapia R."/>
            <person name="Han C."/>
            <person name="Goodwin L."/>
            <person name="Pitluck S."/>
            <person name="Liolios K."/>
            <person name="Mavromatis K."/>
            <person name="Ivanova N."/>
            <person name="Mikhailova N."/>
            <person name="Pati A."/>
            <person name="Chen A."/>
            <person name="Palaniappan K."/>
            <person name="Land M."/>
            <person name="Hauser L."/>
            <person name="Chang Y.J."/>
            <person name="Jeffries C.D."/>
            <person name="Detter J.C."/>
            <person name="Brambilla E."/>
            <person name="Kannan K.P."/>
            <person name="Djao O.D."/>
            <person name="Rohde M."/>
            <person name="Pukall R."/>
            <person name="Spring S."/>
            <person name="Goker M."/>
            <person name="Sikorski J."/>
            <person name="Woyke T."/>
            <person name="Bristow J."/>
            <person name="Eisen J.A."/>
            <person name="Markowitz V."/>
            <person name="Hugenholtz P."/>
            <person name="Kyrpides N.C."/>
            <person name="Klenk H.P."/>
        </authorList>
    </citation>
    <scope>NUCLEOTIDE SEQUENCE [LARGE SCALE GENOMIC DNA]</scope>
    <source>
        <strain evidence="5">ATCC 33891 / DSM 2032 / 1pr3</strain>
    </source>
</reference>
<dbReference type="PANTHER" id="PTHR43626">
    <property type="entry name" value="ACYL-COA N-ACYLTRANSFERASE"/>
    <property type="match status" value="1"/>
</dbReference>
<keyword evidence="1 4" id="KW-0808">Transferase</keyword>
<dbReference type="Pfam" id="PF00583">
    <property type="entry name" value="Acetyltransf_1"/>
    <property type="match status" value="1"/>
</dbReference>
<dbReference type="CDD" id="cd04301">
    <property type="entry name" value="NAT_SF"/>
    <property type="match status" value="1"/>
</dbReference>
<evidence type="ECO:0000259" key="3">
    <source>
        <dbReference type="PROSITE" id="PS51186"/>
    </source>
</evidence>
<dbReference type="InterPro" id="IPR016181">
    <property type="entry name" value="Acyl_CoA_acyltransferase"/>
</dbReference>
<dbReference type="Gene3D" id="3.40.630.30">
    <property type="match status" value="1"/>
</dbReference>
<evidence type="ECO:0000256" key="2">
    <source>
        <dbReference type="ARBA" id="ARBA00023315"/>
    </source>
</evidence>
<dbReference type="PANTHER" id="PTHR43626:SF4">
    <property type="entry name" value="GCN5-RELATED N-ACETYLTRANSFERASE 2, CHLOROPLASTIC"/>
    <property type="match status" value="1"/>
</dbReference>
<dbReference type="AlphaFoldDB" id="A0A7U3YMG4"/>
<organism evidence="4 5">
    <name type="scientific">Desulfobulbus propionicus (strain ATCC 33891 / DSM 2032 / VKM B-1956 / 1pr3)</name>
    <dbReference type="NCBI Taxonomy" id="577650"/>
    <lineage>
        <taxon>Bacteria</taxon>
        <taxon>Pseudomonadati</taxon>
        <taxon>Thermodesulfobacteriota</taxon>
        <taxon>Desulfobulbia</taxon>
        <taxon>Desulfobulbales</taxon>
        <taxon>Desulfobulbaceae</taxon>
        <taxon>Desulfobulbus</taxon>
    </lineage>
</organism>
<gene>
    <name evidence="4" type="ordered locus">Despr_1942</name>
</gene>
<dbReference type="PROSITE" id="PS51186">
    <property type="entry name" value="GNAT"/>
    <property type="match status" value="1"/>
</dbReference>
<evidence type="ECO:0000256" key="1">
    <source>
        <dbReference type="ARBA" id="ARBA00022679"/>
    </source>
</evidence>
<dbReference type="GO" id="GO:0008080">
    <property type="term" value="F:N-acetyltransferase activity"/>
    <property type="evidence" value="ECO:0007669"/>
    <property type="project" value="InterPro"/>
</dbReference>
<name>A0A7U3YMG4_DESPD</name>
<sequence>MSEHKQQPISGRIRPARMGDVRAIHALLATFANKGLMLSRSISSLYDHLRDFVVYEENGTVLGIVALHICWDDLAEIRSLAVAEERQKCGIGALLVESCLDEANSLEIGKVFVLTYQAAFFRKFGFKDCDKQDLPHKIWSDCIHCPKFPDCDEDALIRTAERRTSAT</sequence>
<accession>A0A7U3YMG4</accession>